<keyword evidence="3 11" id="KW-0479">Metal-binding</keyword>
<evidence type="ECO:0000313" key="15">
    <source>
        <dbReference type="EMBL" id="JAF99031.1"/>
    </source>
</evidence>
<protein>
    <submittedName>
        <fullName evidence="15">Uncharacterized protein</fullName>
    </submittedName>
</protein>
<keyword evidence="7 11" id="KW-0238">DNA-binding</keyword>
<dbReference type="InterPro" id="IPR049636">
    <property type="entry name" value="HNF4-like_DBD"/>
</dbReference>
<dbReference type="SMART" id="SM00399">
    <property type="entry name" value="ZnF_C4"/>
    <property type="match status" value="1"/>
</dbReference>
<keyword evidence="5 11" id="KW-0862">Zinc</keyword>
<dbReference type="PROSITE" id="PS51843">
    <property type="entry name" value="NR_LBD"/>
    <property type="match status" value="1"/>
</dbReference>
<dbReference type="InterPro" id="IPR000536">
    <property type="entry name" value="Nucl_hrmn_rcpt_lig-bd"/>
</dbReference>
<dbReference type="CDD" id="cd06960">
    <property type="entry name" value="NR_DBD_HNF4A"/>
    <property type="match status" value="1"/>
</dbReference>
<evidence type="ECO:0000259" key="14">
    <source>
        <dbReference type="PROSITE" id="PS51843"/>
    </source>
</evidence>
<feature type="region of interest" description="Disordered" evidence="12">
    <location>
        <begin position="1"/>
        <end position="25"/>
    </location>
</feature>
<dbReference type="Pfam" id="PF00104">
    <property type="entry name" value="Hormone_recep"/>
    <property type="match status" value="1"/>
</dbReference>
<dbReference type="GO" id="GO:0005634">
    <property type="term" value="C:nucleus"/>
    <property type="evidence" value="ECO:0007669"/>
    <property type="project" value="UniProtKB-SubCell"/>
</dbReference>
<sequence length="390" mass="45315">MARLRLNKSGSVLRYSHPPKRENESSNITLRRIGQHFEEKLPSSYCAICGDDATGKHYGANSCDGCKGFFRRSVRRHSLYHCRKSRNCPVTKDKRNQCRYCRLRKCFKCGMKKEAVQNERDKISRHRTSEDMLPCFAPEALRKIDADTRSYCNYFHMPVDMRDKRIATMPLLCSSLKLYVCYLMEWASRIEPFDELFSDDKVHLCKTKVLQLFVFELAFRSIHANDVILLFDFCVIPRNCEDQESTFAFDIARIGSMMLDELVNPLTDYQIDETEFSCLKSLIFFDPNTRGLSENSDKIRNWRCQIMGNLLDYVSDRENDFDKNSRYGELLLLLLPLQRISWQLIDVIQYAMLYCEVSIDPIVEEVLAASGSASASERSLQRFIVEASSN</sequence>
<evidence type="ECO:0000256" key="9">
    <source>
        <dbReference type="ARBA" id="ARBA00023170"/>
    </source>
</evidence>
<dbReference type="GO" id="GO:0003700">
    <property type="term" value="F:DNA-binding transcription factor activity"/>
    <property type="evidence" value="ECO:0007669"/>
    <property type="project" value="InterPro"/>
</dbReference>
<reference evidence="15" key="2">
    <citation type="submission" date="2014-07" db="EMBL/GenBank/DDBJ databases">
        <authorList>
            <person name="Hull J."/>
        </authorList>
    </citation>
    <scope>NUCLEOTIDE SEQUENCE</scope>
</reference>
<keyword evidence="4 11" id="KW-0863">Zinc-finger</keyword>
<dbReference type="InterPro" id="IPR050274">
    <property type="entry name" value="Nuclear_hormone_rcpt_NR2"/>
</dbReference>
<keyword evidence="9 11" id="KW-0675">Receptor</keyword>
<dbReference type="InterPro" id="IPR001723">
    <property type="entry name" value="Nuclear_hrmn_rcpt"/>
</dbReference>
<evidence type="ECO:0000256" key="6">
    <source>
        <dbReference type="ARBA" id="ARBA00023015"/>
    </source>
</evidence>
<evidence type="ECO:0000256" key="10">
    <source>
        <dbReference type="ARBA" id="ARBA00023242"/>
    </source>
</evidence>
<keyword evidence="8 11" id="KW-0804">Transcription</keyword>
<dbReference type="PANTHER" id="PTHR24083">
    <property type="entry name" value="NUCLEAR HORMONE RECEPTOR"/>
    <property type="match status" value="1"/>
</dbReference>
<dbReference type="SUPFAM" id="SSF48508">
    <property type="entry name" value="Nuclear receptor ligand-binding domain"/>
    <property type="match status" value="1"/>
</dbReference>
<dbReference type="GO" id="GO:0008270">
    <property type="term" value="F:zinc ion binding"/>
    <property type="evidence" value="ECO:0007669"/>
    <property type="project" value="UniProtKB-KW"/>
</dbReference>
<evidence type="ECO:0000256" key="4">
    <source>
        <dbReference type="ARBA" id="ARBA00022771"/>
    </source>
</evidence>
<feature type="domain" description="NR LBD" evidence="14">
    <location>
        <begin position="139"/>
        <end position="370"/>
    </location>
</feature>
<dbReference type="Gene3D" id="3.30.50.10">
    <property type="entry name" value="Erythroid Transcription Factor GATA-1, subunit A"/>
    <property type="match status" value="1"/>
</dbReference>
<evidence type="ECO:0000256" key="5">
    <source>
        <dbReference type="ARBA" id="ARBA00022833"/>
    </source>
</evidence>
<dbReference type="InterPro" id="IPR001628">
    <property type="entry name" value="Znf_hrmn_rcpt"/>
</dbReference>
<evidence type="ECO:0000256" key="11">
    <source>
        <dbReference type="RuleBase" id="RU004334"/>
    </source>
</evidence>
<evidence type="ECO:0000259" key="13">
    <source>
        <dbReference type="PROSITE" id="PS51030"/>
    </source>
</evidence>
<accession>A0A0A9VRL3</accession>
<keyword evidence="6 11" id="KW-0805">Transcription regulation</keyword>
<evidence type="ECO:0000256" key="12">
    <source>
        <dbReference type="SAM" id="MobiDB-lite"/>
    </source>
</evidence>
<comment type="subcellular location">
    <subcellularLocation>
        <location evidence="1 11">Nucleus</location>
    </subcellularLocation>
</comment>
<dbReference type="InterPro" id="IPR035500">
    <property type="entry name" value="NHR-like_dom_sf"/>
</dbReference>
<evidence type="ECO:0000256" key="2">
    <source>
        <dbReference type="ARBA" id="ARBA00006421"/>
    </source>
</evidence>
<dbReference type="InterPro" id="IPR013088">
    <property type="entry name" value="Znf_NHR/GATA"/>
</dbReference>
<dbReference type="FunFam" id="3.30.50.10:FF:000012">
    <property type="entry name" value="Hepatocyte nuclear factor 4, alpha"/>
    <property type="match status" value="1"/>
</dbReference>
<proteinExistence type="inferred from homology"/>
<dbReference type="Gene3D" id="1.10.565.10">
    <property type="entry name" value="Retinoid X Receptor"/>
    <property type="match status" value="1"/>
</dbReference>
<evidence type="ECO:0000256" key="8">
    <source>
        <dbReference type="ARBA" id="ARBA00023163"/>
    </source>
</evidence>
<dbReference type="Pfam" id="PF00105">
    <property type="entry name" value="zf-C4"/>
    <property type="match status" value="1"/>
</dbReference>
<evidence type="ECO:0000256" key="3">
    <source>
        <dbReference type="ARBA" id="ARBA00022723"/>
    </source>
</evidence>
<dbReference type="PROSITE" id="PS51030">
    <property type="entry name" value="NUCLEAR_REC_DBD_2"/>
    <property type="match status" value="1"/>
</dbReference>
<feature type="domain" description="Nuclear receptor" evidence="13">
    <location>
        <begin position="43"/>
        <end position="118"/>
    </location>
</feature>
<dbReference type="GO" id="GO:0000978">
    <property type="term" value="F:RNA polymerase II cis-regulatory region sequence-specific DNA binding"/>
    <property type="evidence" value="ECO:0007669"/>
    <property type="project" value="InterPro"/>
</dbReference>
<dbReference type="SMART" id="SM00430">
    <property type="entry name" value="HOLI"/>
    <property type="match status" value="1"/>
</dbReference>
<organism evidence="15">
    <name type="scientific">Lygus hesperus</name>
    <name type="common">Western plant bug</name>
    <dbReference type="NCBI Taxonomy" id="30085"/>
    <lineage>
        <taxon>Eukaryota</taxon>
        <taxon>Metazoa</taxon>
        <taxon>Ecdysozoa</taxon>
        <taxon>Arthropoda</taxon>
        <taxon>Hexapoda</taxon>
        <taxon>Insecta</taxon>
        <taxon>Pterygota</taxon>
        <taxon>Neoptera</taxon>
        <taxon>Paraneoptera</taxon>
        <taxon>Hemiptera</taxon>
        <taxon>Heteroptera</taxon>
        <taxon>Panheteroptera</taxon>
        <taxon>Cimicomorpha</taxon>
        <taxon>Miridae</taxon>
        <taxon>Mirini</taxon>
        <taxon>Lygus</taxon>
    </lineage>
</organism>
<evidence type="ECO:0000256" key="7">
    <source>
        <dbReference type="ARBA" id="ARBA00023125"/>
    </source>
</evidence>
<dbReference type="EMBL" id="GBHO01044572">
    <property type="protein sequence ID" value="JAF99031.1"/>
    <property type="molecule type" value="Transcribed_RNA"/>
</dbReference>
<reference evidence="15" key="1">
    <citation type="journal article" date="2014" name="PLoS ONE">
        <title>Transcriptome-Based Identification of ABC Transporters in the Western Tarnished Plant Bug Lygus hesperus.</title>
        <authorList>
            <person name="Hull J.J."/>
            <person name="Chaney K."/>
            <person name="Geib S.M."/>
            <person name="Fabrick J.A."/>
            <person name="Brent C.S."/>
            <person name="Walsh D."/>
            <person name="Lavine L.C."/>
        </authorList>
    </citation>
    <scope>NUCLEOTIDE SEQUENCE</scope>
</reference>
<dbReference type="SUPFAM" id="SSF57716">
    <property type="entry name" value="Glucocorticoid receptor-like (DNA-binding domain)"/>
    <property type="match status" value="1"/>
</dbReference>
<dbReference type="PRINTS" id="PR00047">
    <property type="entry name" value="STROIDFINGER"/>
</dbReference>
<keyword evidence="10 11" id="KW-0539">Nucleus</keyword>
<dbReference type="AlphaFoldDB" id="A0A0A9VRL3"/>
<gene>
    <name evidence="15" type="ORF">CM83_30212</name>
</gene>
<name>A0A0A9VRL3_LYGHE</name>
<comment type="similarity">
    <text evidence="2">Belongs to the nuclear hormone receptor family. NR2 subfamily.</text>
</comment>
<dbReference type="PROSITE" id="PS00031">
    <property type="entry name" value="NUCLEAR_REC_DBD_1"/>
    <property type="match status" value="1"/>
</dbReference>
<dbReference type="PRINTS" id="PR00398">
    <property type="entry name" value="STRDHORMONER"/>
</dbReference>
<evidence type="ECO:0000256" key="1">
    <source>
        <dbReference type="ARBA" id="ARBA00004123"/>
    </source>
</evidence>